<feature type="non-terminal residue" evidence="11">
    <location>
        <position position="1"/>
    </location>
</feature>
<dbReference type="FunFam" id="2.30.42.10:FF:000127">
    <property type="entry name" value="Pro-interleukin-16"/>
    <property type="match status" value="1"/>
</dbReference>
<dbReference type="GO" id="GO:0030595">
    <property type="term" value="P:leukocyte chemotaxis"/>
    <property type="evidence" value="ECO:0007669"/>
    <property type="project" value="TreeGrafter"/>
</dbReference>
<protein>
    <submittedName>
        <fullName evidence="11">IL16 protein</fullName>
    </submittedName>
</protein>
<keyword evidence="5" id="KW-0964">Secreted</keyword>
<evidence type="ECO:0000313" key="12">
    <source>
        <dbReference type="Proteomes" id="UP000604080"/>
    </source>
</evidence>
<dbReference type="GO" id="GO:0005576">
    <property type="term" value="C:extracellular region"/>
    <property type="evidence" value="ECO:0007669"/>
    <property type="project" value="UniProtKB-SubCell"/>
</dbReference>
<dbReference type="PANTHER" id="PTHR48484">
    <property type="entry name" value="PRO-INTERLEUKIN-16"/>
    <property type="match status" value="1"/>
</dbReference>
<keyword evidence="12" id="KW-1185">Reference proteome</keyword>
<feature type="compositionally biased region" description="Polar residues" evidence="9">
    <location>
        <begin position="128"/>
        <end position="137"/>
    </location>
</feature>
<feature type="non-terminal residue" evidence="11">
    <location>
        <position position="438"/>
    </location>
</feature>
<comment type="subcellular location">
    <subcellularLocation>
        <location evidence="2">Cytoplasm</location>
    </subcellularLocation>
    <subcellularLocation>
        <location evidence="1">Nucleus</location>
    </subcellularLocation>
    <subcellularLocation>
        <location evidence="3">Secreted</location>
    </subcellularLocation>
</comment>
<evidence type="ECO:0000256" key="1">
    <source>
        <dbReference type="ARBA" id="ARBA00004123"/>
    </source>
</evidence>
<accession>A0A851EKB1</accession>
<organism evidence="11 12">
    <name type="scientific">Dryoscopus gambensis</name>
    <dbReference type="NCBI Taxonomy" id="85069"/>
    <lineage>
        <taxon>Eukaryota</taxon>
        <taxon>Metazoa</taxon>
        <taxon>Chordata</taxon>
        <taxon>Craniata</taxon>
        <taxon>Vertebrata</taxon>
        <taxon>Euteleostomi</taxon>
        <taxon>Archelosauria</taxon>
        <taxon>Archosauria</taxon>
        <taxon>Dinosauria</taxon>
        <taxon>Saurischia</taxon>
        <taxon>Theropoda</taxon>
        <taxon>Coelurosauria</taxon>
        <taxon>Aves</taxon>
        <taxon>Neognathae</taxon>
        <taxon>Neoaves</taxon>
        <taxon>Telluraves</taxon>
        <taxon>Australaves</taxon>
        <taxon>Passeriformes</taxon>
        <taxon>Corvoidea</taxon>
        <taxon>Malaconotidae</taxon>
        <taxon>Dryoscopus</taxon>
    </lineage>
</organism>
<dbReference type="InterPro" id="IPR055287">
    <property type="entry name" value="IL-16-like"/>
</dbReference>
<dbReference type="Gene3D" id="2.30.42.10">
    <property type="match status" value="2"/>
</dbReference>
<feature type="domain" description="PDZ" evidence="10">
    <location>
        <begin position="349"/>
        <end position="419"/>
    </location>
</feature>
<evidence type="ECO:0000256" key="4">
    <source>
        <dbReference type="ARBA" id="ARBA00022490"/>
    </source>
</evidence>
<evidence type="ECO:0000259" key="10">
    <source>
        <dbReference type="PROSITE" id="PS50106"/>
    </source>
</evidence>
<evidence type="ECO:0000256" key="2">
    <source>
        <dbReference type="ARBA" id="ARBA00004496"/>
    </source>
</evidence>
<dbReference type="InterPro" id="IPR001478">
    <property type="entry name" value="PDZ"/>
</dbReference>
<dbReference type="AlphaFoldDB" id="A0A851EKB1"/>
<comment type="caution">
    <text evidence="11">The sequence shown here is derived from an EMBL/GenBank/DDBJ whole genome shotgun (WGS) entry which is preliminary data.</text>
</comment>
<dbReference type="PROSITE" id="PS50106">
    <property type="entry name" value="PDZ"/>
    <property type="match status" value="2"/>
</dbReference>
<dbReference type="GO" id="GO:0050930">
    <property type="term" value="P:induction of positive chemotaxis"/>
    <property type="evidence" value="ECO:0007669"/>
    <property type="project" value="InterPro"/>
</dbReference>
<dbReference type="SUPFAM" id="SSF50156">
    <property type="entry name" value="PDZ domain-like"/>
    <property type="match status" value="2"/>
</dbReference>
<dbReference type="GO" id="GO:0005737">
    <property type="term" value="C:cytoplasm"/>
    <property type="evidence" value="ECO:0007669"/>
    <property type="project" value="UniProtKB-SubCell"/>
</dbReference>
<gene>
    <name evidence="11" type="primary">Il16_1</name>
    <name evidence="11" type="ORF">DRYGAM_R07391</name>
</gene>
<evidence type="ECO:0000313" key="11">
    <source>
        <dbReference type="EMBL" id="NWI83111.1"/>
    </source>
</evidence>
<feature type="domain" description="PDZ" evidence="10">
    <location>
        <begin position="210"/>
        <end position="296"/>
    </location>
</feature>
<evidence type="ECO:0000256" key="9">
    <source>
        <dbReference type="SAM" id="MobiDB-lite"/>
    </source>
</evidence>
<evidence type="ECO:0000256" key="5">
    <source>
        <dbReference type="ARBA" id="ARBA00022525"/>
    </source>
</evidence>
<proteinExistence type="predicted"/>
<dbReference type="GO" id="GO:0005125">
    <property type="term" value="F:cytokine activity"/>
    <property type="evidence" value="ECO:0007669"/>
    <property type="project" value="InterPro"/>
</dbReference>
<dbReference type="Proteomes" id="UP000604080">
    <property type="component" value="Unassembled WGS sequence"/>
</dbReference>
<sequence>MDQKNNAGNRKSRKFRSISRSLILCNAKNSDDGSSPDEKCPDSFEISTSWGQEDFDCCPRTQLPCTSETEDSPPDPRVVTSILQSKAAANENCNNTRRKFLTKDTPTCKERPLEIQNGFRHGKAACQRTRSNSTSVSPFWPGEAEGPAPRRAVPLRDRQPHALHASRKSLSQQLDCPAGRAPAISRPSRSLSTAQLVHTSCGSQASVISNIVLMKGQGKGLGFSIVGGKDSIYGPIGIYVKTIFPGGAAAADGRLQEGDEILELNGESMHGLTHYDALQKFKQAKKGLLTLTVRTSLSTPHSASSCQSPLLCQSLSSSTCMTKENSSFSSENTAFSLNPTKPNDRVIMEVTLNKEPGVGLGIGLCSIPHFQCISGIFIHTLSPGSVAHMDGRLRCGDEILEINETSVQNTTLNEVYAVLSHCDPGAVQIIISRHPEPQ</sequence>
<keyword evidence="8" id="KW-0539">Nucleus</keyword>
<dbReference type="GO" id="GO:0005634">
    <property type="term" value="C:nucleus"/>
    <property type="evidence" value="ECO:0007669"/>
    <property type="project" value="UniProtKB-SubCell"/>
</dbReference>
<evidence type="ECO:0000256" key="6">
    <source>
        <dbReference type="ARBA" id="ARBA00022553"/>
    </source>
</evidence>
<name>A0A851EKB1_9CORV</name>
<dbReference type="SMART" id="SM00228">
    <property type="entry name" value="PDZ"/>
    <property type="match status" value="2"/>
</dbReference>
<dbReference type="PANTHER" id="PTHR48484:SF2">
    <property type="entry name" value="PRO-INTERLEUKIN-16"/>
    <property type="match status" value="1"/>
</dbReference>
<dbReference type="CDD" id="cd06760">
    <property type="entry name" value="PDZ4_PDZD2-PDZ2_hPro-IL-16-like"/>
    <property type="match status" value="1"/>
</dbReference>
<keyword evidence="6" id="KW-0597">Phosphoprotein</keyword>
<dbReference type="CDD" id="cd06759">
    <property type="entry name" value="PDZ3_PDZD2-PDZ1_hPro-IL-16-like"/>
    <property type="match status" value="1"/>
</dbReference>
<evidence type="ECO:0000256" key="8">
    <source>
        <dbReference type="ARBA" id="ARBA00023242"/>
    </source>
</evidence>
<feature type="region of interest" description="Disordered" evidence="9">
    <location>
        <begin position="126"/>
        <end position="187"/>
    </location>
</feature>
<dbReference type="InterPro" id="IPR036034">
    <property type="entry name" value="PDZ_sf"/>
</dbReference>
<evidence type="ECO:0000256" key="3">
    <source>
        <dbReference type="ARBA" id="ARBA00004613"/>
    </source>
</evidence>
<dbReference type="FunFam" id="2.30.42.10:FF:000102">
    <property type="entry name" value="Putative pro-interleukin-16"/>
    <property type="match status" value="1"/>
</dbReference>
<reference evidence="11" key="1">
    <citation type="submission" date="2019-10" db="EMBL/GenBank/DDBJ databases">
        <title>Bird 10,000 Genomes (B10K) Project - Family phase.</title>
        <authorList>
            <person name="Zhang G."/>
        </authorList>
    </citation>
    <scope>NUCLEOTIDE SEQUENCE</scope>
    <source>
        <strain evidence="11">B10K-DU-002-56</strain>
        <tissue evidence="11">Muscle</tissue>
    </source>
</reference>
<keyword evidence="7" id="KW-0677">Repeat</keyword>
<dbReference type="EMBL" id="WEIT01038079">
    <property type="protein sequence ID" value="NWI83111.1"/>
    <property type="molecule type" value="Genomic_DNA"/>
</dbReference>
<dbReference type="GO" id="GO:0042609">
    <property type="term" value="F:CD4 receptor binding"/>
    <property type="evidence" value="ECO:0007669"/>
    <property type="project" value="TreeGrafter"/>
</dbReference>
<feature type="region of interest" description="Disordered" evidence="9">
    <location>
        <begin position="26"/>
        <end position="45"/>
    </location>
</feature>
<keyword evidence="4" id="KW-0963">Cytoplasm</keyword>
<dbReference type="Pfam" id="PF00595">
    <property type="entry name" value="PDZ"/>
    <property type="match status" value="2"/>
</dbReference>
<evidence type="ECO:0000256" key="7">
    <source>
        <dbReference type="ARBA" id="ARBA00022737"/>
    </source>
</evidence>